<sequence>MTAASIASSTETGILVAHHRAMAQPLPKEVRTITGRGTQSPITIIPTGEASSCVLIEEQLLTVYSQCPPPSLRLFFISDEIKYPLMIVVFFSVQVSNEYLLQTLDTL</sequence>
<gene>
    <name evidence="1" type="ORF">AVEN_8710_1</name>
</gene>
<dbReference type="EMBL" id="BGPR01001353">
    <property type="protein sequence ID" value="GBM51848.1"/>
    <property type="molecule type" value="Genomic_DNA"/>
</dbReference>
<name>A0A4Y2GH30_ARAVE</name>
<accession>A0A4Y2GH30</accession>
<reference evidence="1 2" key="1">
    <citation type="journal article" date="2019" name="Sci. Rep.">
        <title>Orb-weaving spider Araneus ventricosus genome elucidates the spidroin gene catalogue.</title>
        <authorList>
            <person name="Kono N."/>
            <person name="Nakamura H."/>
            <person name="Ohtoshi R."/>
            <person name="Moran D.A.P."/>
            <person name="Shinohara A."/>
            <person name="Yoshida Y."/>
            <person name="Fujiwara M."/>
            <person name="Mori M."/>
            <person name="Tomita M."/>
            <person name="Arakawa K."/>
        </authorList>
    </citation>
    <scope>NUCLEOTIDE SEQUENCE [LARGE SCALE GENOMIC DNA]</scope>
</reference>
<protein>
    <submittedName>
        <fullName evidence="1">Uncharacterized protein</fullName>
    </submittedName>
</protein>
<evidence type="ECO:0000313" key="1">
    <source>
        <dbReference type="EMBL" id="GBM51848.1"/>
    </source>
</evidence>
<proteinExistence type="predicted"/>
<dbReference type="AlphaFoldDB" id="A0A4Y2GH30"/>
<evidence type="ECO:0000313" key="2">
    <source>
        <dbReference type="Proteomes" id="UP000499080"/>
    </source>
</evidence>
<comment type="caution">
    <text evidence="1">The sequence shown here is derived from an EMBL/GenBank/DDBJ whole genome shotgun (WGS) entry which is preliminary data.</text>
</comment>
<keyword evidence="2" id="KW-1185">Reference proteome</keyword>
<organism evidence="1 2">
    <name type="scientific">Araneus ventricosus</name>
    <name type="common">Orbweaver spider</name>
    <name type="synonym">Epeira ventricosa</name>
    <dbReference type="NCBI Taxonomy" id="182803"/>
    <lineage>
        <taxon>Eukaryota</taxon>
        <taxon>Metazoa</taxon>
        <taxon>Ecdysozoa</taxon>
        <taxon>Arthropoda</taxon>
        <taxon>Chelicerata</taxon>
        <taxon>Arachnida</taxon>
        <taxon>Araneae</taxon>
        <taxon>Araneomorphae</taxon>
        <taxon>Entelegynae</taxon>
        <taxon>Araneoidea</taxon>
        <taxon>Araneidae</taxon>
        <taxon>Araneus</taxon>
    </lineage>
</organism>
<dbReference type="Proteomes" id="UP000499080">
    <property type="component" value="Unassembled WGS sequence"/>
</dbReference>